<dbReference type="GO" id="GO:0046872">
    <property type="term" value="F:metal ion binding"/>
    <property type="evidence" value="ECO:0007669"/>
    <property type="project" value="UniProtKB-KW"/>
</dbReference>
<dbReference type="EMBL" id="VANU01000003">
    <property type="protein sequence ID" value="TLP38326.1"/>
    <property type="molecule type" value="Genomic_DNA"/>
</dbReference>
<dbReference type="InterPro" id="IPR036909">
    <property type="entry name" value="Cyt_c-like_dom_sf"/>
</dbReference>
<organism evidence="6 7">
    <name type="scientific">Arcobacter arenosus</name>
    <dbReference type="NCBI Taxonomy" id="2576037"/>
    <lineage>
        <taxon>Bacteria</taxon>
        <taxon>Pseudomonadati</taxon>
        <taxon>Campylobacterota</taxon>
        <taxon>Epsilonproteobacteria</taxon>
        <taxon>Campylobacterales</taxon>
        <taxon>Arcobacteraceae</taxon>
        <taxon>Arcobacter</taxon>
    </lineage>
</organism>
<keyword evidence="7" id="KW-1185">Reference proteome</keyword>
<feature type="domain" description="Cytochrome c" evidence="5">
    <location>
        <begin position="53"/>
        <end position="133"/>
    </location>
</feature>
<evidence type="ECO:0000256" key="1">
    <source>
        <dbReference type="ARBA" id="ARBA00022617"/>
    </source>
</evidence>
<dbReference type="InterPro" id="IPR009056">
    <property type="entry name" value="Cyt_c-like_dom"/>
</dbReference>
<gene>
    <name evidence="6" type="primary">pedF</name>
    <name evidence="6" type="ORF">FDK22_07580</name>
</gene>
<evidence type="ECO:0000256" key="2">
    <source>
        <dbReference type="ARBA" id="ARBA00022723"/>
    </source>
</evidence>
<accession>A0A5R8Y0M4</accession>
<keyword evidence="3 4" id="KW-0408">Iron</keyword>
<evidence type="ECO:0000256" key="3">
    <source>
        <dbReference type="ARBA" id="ARBA00023004"/>
    </source>
</evidence>
<evidence type="ECO:0000313" key="6">
    <source>
        <dbReference type="EMBL" id="TLP38326.1"/>
    </source>
</evidence>
<keyword evidence="2 4" id="KW-0479">Metal-binding</keyword>
<comment type="caution">
    <text evidence="6">The sequence shown here is derived from an EMBL/GenBank/DDBJ whole genome shotgun (WGS) entry which is preliminary data.</text>
</comment>
<proteinExistence type="predicted"/>
<evidence type="ECO:0000256" key="4">
    <source>
        <dbReference type="PROSITE-ProRule" id="PRU00433"/>
    </source>
</evidence>
<dbReference type="AlphaFoldDB" id="A0A5R8Y0M4"/>
<dbReference type="GO" id="GO:0020037">
    <property type="term" value="F:heme binding"/>
    <property type="evidence" value="ECO:0007669"/>
    <property type="project" value="InterPro"/>
</dbReference>
<dbReference type="SUPFAM" id="SSF46626">
    <property type="entry name" value="Cytochrome c"/>
    <property type="match status" value="1"/>
</dbReference>
<dbReference type="GO" id="GO:0009055">
    <property type="term" value="F:electron transfer activity"/>
    <property type="evidence" value="ECO:0007669"/>
    <property type="project" value="InterPro"/>
</dbReference>
<dbReference type="Pfam" id="PF13442">
    <property type="entry name" value="Cytochrome_CBB3"/>
    <property type="match status" value="1"/>
</dbReference>
<dbReference type="Proteomes" id="UP000308901">
    <property type="component" value="Unassembled WGS sequence"/>
</dbReference>
<dbReference type="PROSITE" id="PS51007">
    <property type="entry name" value="CYTC"/>
    <property type="match status" value="1"/>
</dbReference>
<name>A0A5R8Y0M4_9BACT</name>
<keyword evidence="1 4" id="KW-0349">Heme</keyword>
<sequence>MNKIEKLTLAVLFSAITAFGHGSVTPQKVDTTGLKQLGDTWVSENPYSTDNPKAVEIGRSGYSENCARCHGLDVISGGIAPDLRELDKFEDEYFLGKVLSGVTRNGNVYMPSFADVLSQEAIWAIRTYIMDRRAKDGIE</sequence>
<evidence type="ECO:0000259" key="5">
    <source>
        <dbReference type="PROSITE" id="PS51007"/>
    </source>
</evidence>
<dbReference type="OrthoDB" id="9797504at2"/>
<dbReference type="InterPro" id="IPR030991">
    <property type="entry name" value="c550_proteobact"/>
</dbReference>
<dbReference type="NCBIfam" id="TIGR04494">
    <property type="entry name" value="c550_PedF"/>
    <property type="match status" value="1"/>
</dbReference>
<protein>
    <submittedName>
        <fullName evidence="6">Cytochrome c-550 PedF</fullName>
    </submittedName>
</protein>
<dbReference type="Gene3D" id="1.10.760.10">
    <property type="entry name" value="Cytochrome c-like domain"/>
    <property type="match status" value="1"/>
</dbReference>
<reference evidence="6 7" key="1">
    <citation type="submission" date="2019-05" db="EMBL/GenBank/DDBJ databases">
        <title>Arcobacter sp. nov., isolated from sea sediment.</title>
        <authorList>
            <person name="Kim W."/>
        </authorList>
    </citation>
    <scope>NUCLEOTIDE SEQUENCE [LARGE SCALE GENOMIC DNA]</scope>
    <source>
        <strain evidence="6 7">CAU 1517</strain>
    </source>
</reference>
<evidence type="ECO:0000313" key="7">
    <source>
        <dbReference type="Proteomes" id="UP000308901"/>
    </source>
</evidence>
<dbReference type="RefSeq" id="WP_138152320.1">
    <property type="nucleotide sequence ID" value="NZ_CBDDKQ010000002.1"/>
</dbReference>